<reference evidence="2" key="1">
    <citation type="journal article" date="2019" name="Int. J. Syst. Evol. Microbiol.">
        <title>The Global Catalogue of Microorganisms (GCM) 10K type strain sequencing project: providing services to taxonomists for standard genome sequencing and annotation.</title>
        <authorList>
            <consortium name="The Broad Institute Genomics Platform"/>
            <consortium name="The Broad Institute Genome Sequencing Center for Infectious Disease"/>
            <person name="Wu L."/>
            <person name="Ma J."/>
        </authorList>
    </citation>
    <scope>NUCLEOTIDE SEQUENCE [LARGE SCALE GENOMIC DNA]</scope>
    <source>
        <strain evidence="2">CGMCC 1.15643</strain>
    </source>
</reference>
<protein>
    <submittedName>
        <fullName evidence="1">Uncharacterized protein</fullName>
    </submittedName>
</protein>
<dbReference type="PROSITE" id="PS51257">
    <property type="entry name" value="PROKAR_LIPOPROTEIN"/>
    <property type="match status" value="1"/>
</dbReference>
<evidence type="ECO:0000313" key="2">
    <source>
        <dbReference type="Proteomes" id="UP001595976"/>
    </source>
</evidence>
<dbReference type="RefSeq" id="WP_260347924.1">
    <property type="nucleotide sequence ID" value="NZ_JAOAOS010000002.1"/>
</dbReference>
<sequence length="71" mass="8143">MAEKLTHAQFAERIAYMASQCAQWAGSCLTLPEKVNELMTPGAVKRFLEEMQARLDYLREDLAALEPRDER</sequence>
<keyword evidence="2" id="KW-1185">Reference proteome</keyword>
<organism evidence="1 2">
    <name type="scientific">Bosea minatitlanensis</name>
    <dbReference type="NCBI Taxonomy" id="128782"/>
    <lineage>
        <taxon>Bacteria</taxon>
        <taxon>Pseudomonadati</taxon>
        <taxon>Pseudomonadota</taxon>
        <taxon>Alphaproteobacteria</taxon>
        <taxon>Hyphomicrobiales</taxon>
        <taxon>Boseaceae</taxon>
        <taxon>Bosea</taxon>
    </lineage>
</organism>
<gene>
    <name evidence="1" type="ORF">ACFPK2_06595</name>
</gene>
<proteinExistence type="predicted"/>
<comment type="caution">
    <text evidence="1">The sequence shown here is derived from an EMBL/GenBank/DDBJ whole genome shotgun (WGS) entry which is preliminary data.</text>
</comment>
<dbReference type="Proteomes" id="UP001595976">
    <property type="component" value="Unassembled WGS sequence"/>
</dbReference>
<name>A0ABW0F1A9_9HYPH</name>
<evidence type="ECO:0000313" key="1">
    <source>
        <dbReference type="EMBL" id="MFC5292653.1"/>
    </source>
</evidence>
<dbReference type="EMBL" id="JBHSLI010000002">
    <property type="protein sequence ID" value="MFC5292653.1"/>
    <property type="molecule type" value="Genomic_DNA"/>
</dbReference>
<accession>A0ABW0F1A9</accession>